<evidence type="ECO:0000313" key="5">
    <source>
        <dbReference type="EMBL" id="TXS89053.1"/>
    </source>
</evidence>
<protein>
    <submittedName>
        <fullName evidence="5">Hyaluronidase</fullName>
    </submittedName>
</protein>
<keyword evidence="2 3" id="KW-0326">Glycosidase</keyword>
<proteinExistence type="inferred from homology"/>
<dbReference type="InterPro" id="IPR017853">
    <property type="entry name" value="GH"/>
</dbReference>
<dbReference type="SUPFAM" id="SSF51445">
    <property type="entry name" value="(Trans)glycosidases"/>
    <property type="match status" value="1"/>
</dbReference>
<feature type="domain" description="GH84" evidence="4">
    <location>
        <begin position="23"/>
        <end position="295"/>
    </location>
</feature>
<organism evidence="5 6">
    <name type="scientific">Parahaliea maris</name>
    <dbReference type="NCBI Taxonomy" id="2716870"/>
    <lineage>
        <taxon>Bacteria</taxon>
        <taxon>Pseudomonadati</taxon>
        <taxon>Pseudomonadota</taxon>
        <taxon>Gammaproteobacteria</taxon>
        <taxon>Cellvibrionales</taxon>
        <taxon>Halieaceae</taxon>
        <taxon>Parahaliea</taxon>
    </lineage>
</organism>
<dbReference type="GO" id="GO:0015929">
    <property type="term" value="F:hexosaminidase activity"/>
    <property type="evidence" value="ECO:0007669"/>
    <property type="project" value="UniProtKB-ARBA"/>
</dbReference>
<dbReference type="Proteomes" id="UP000321039">
    <property type="component" value="Unassembled WGS sequence"/>
</dbReference>
<evidence type="ECO:0000259" key="4">
    <source>
        <dbReference type="PROSITE" id="PS52009"/>
    </source>
</evidence>
<dbReference type="InterPro" id="IPR051822">
    <property type="entry name" value="Glycosyl_Hydrolase_84"/>
</dbReference>
<dbReference type="PANTHER" id="PTHR13170:SF16">
    <property type="entry name" value="PROTEIN O-GLCNACASE"/>
    <property type="match status" value="1"/>
</dbReference>
<dbReference type="GO" id="GO:1901135">
    <property type="term" value="P:carbohydrate derivative metabolic process"/>
    <property type="evidence" value="ECO:0007669"/>
    <property type="project" value="UniProtKB-ARBA"/>
</dbReference>
<dbReference type="Gene3D" id="3.20.20.80">
    <property type="entry name" value="Glycosidases"/>
    <property type="match status" value="1"/>
</dbReference>
<reference evidence="5 6" key="1">
    <citation type="submission" date="2019-08" db="EMBL/GenBank/DDBJ databases">
        <title>Parahaliea maris sp. nov., isolated from the surface seawater.</title>
        <authorList>
            <person name="Liu Y."/>
        </authorList>
    </citation>
    <scope>NUCLEOTIDE SEQUENCE [LARGE SCALE GENOMIC DNA]</scope>
    <source>
        <strain evidence="5 6">HSLHS9</strain>
    </source>
</reference>
<comment type="similarity">
    <text evidence="3">Belongs to the glycosyl hydrolase 84 family.</text>
</comment>
<evidence type="ECO:0000256" key="1">
    <source>
        <dbReference type="ARBA" id="ARBA00022801"/>
    </source>
</evidence>
<accession>A0A5C8ZKS5</accession>
<dbReference type="RefSeq" id="WP_148070352.1">
    <property type="nucleotide sequence ID" value="NZ_VRZA01000012.1"/>
</dbReference>
<name>A0A5C8ZKS5_9GAMM</name>
<dbReference type="InterPro" id="IPR011496">
    <property type="entry name" value="O-GlcNAcase_cat"/>
</dbReference>
<keyword evidence="1 3" id="KW-0378">Hydrolase</keyword>
<evidence type="ECO:0000256" key="3">
    <source>
        <dbReference type="PROSITE-ProRule" id="PRU01353"/>
    </source>
</evidence>
<dbReference type="EMBL" id="VRZA01000012">
    <property type="protein sequence ID" value="TXS89053.1"/>
    <property type="molecule type" value="Genomic_DNA"/>
</dbReference>
<sequence>MTGTETDPPAPSGTAPRWPATAFLTGIVEGYYGRTWSQADRLAYARLMPAMGLNAYLYCPKADPFLRRQWQQHWPARQWAELQDLAAQFATAGVEFGVGLSPFALYQRYGAAERRQLKEKLARIAELDAPLLAVLFDDMPGDVPDLAERQAEILADVQRCLPGVRLLMCPTYYSSDPVLQKHFGPMPANYWERLGEFLAPEIDIFWTGERVCADTIARAEVEDLQEAFRRPLTLWDNYPVNDGALRSRHLYLEPLPGREAGLGQALRGHFCNPMNQPWLSLPALAGLGALHGAPALPADWMADKLGREVWEKLQADAGRFRDPGLDGLAAQEREELAAEYAALPGAAAAEVVAWLRDEYAFDPACLTD</sequence>
<dbReference type="PANTHER" id="PTHR13170">
    <property type="entry name" value="O-GLCNACASE"/>
    <property type="match status" value="1"/>
</dbReference>
<evidence type="ECO:0000313" key="6">
    <source>
        <dbReference type="Proteomes" id="UP000321039"/>
    </source>
</evidence>
<feature type="active site" description="Proton donor" evidence="3">
    <location>
        <position position="138"/>
    </location>
</feature>
<gene>
    <name evidence="5" type="ORF">FV139_20445</name>
</gene>
<comment type="caution">
    <text evidence="5">The sequence shown here is derived from an EMBL/GenBank/DDBJ whole genome shotgun (WGS) entry which is preliminary data.</text>
</comment>
<dbReference type="AlphaFoldDB" id="A0A5C8ZKS5"/>
<dbReference type="Pfam" id="PF07555">
    <property type="entry name" value="NAGidase"/>
    <property type="match status" value="1"/>
</dbReference>
<evidence type="ECO:0000256" key="2">
    <source>
        <dbReference type="ARBA" id="ARBA00023295"/>
    </source>
</evidence>
<dbReference type="PROSITE" id="PS52009">
    <property type="entry name" value="GH84"/>
    <property type="match status" value="1"/>
</dbReference>
<keyword evidence="6" id="KW-1185">Reference proteome</keyword>